<keyword evidence="1" id="KW-0436">Ligase</keyword>
<comment type="caution">
    <text evidence="1">The sequence shown here is derived from an EMBL/GenBank/DDBJ whole genome shotgun (WGS) entry which is preliminary data.</text>
</comment>
<reference evidence="1" key="1">
    <citation type="submission" date="2022-07" db="EMBL/GenBank/DDBJ databases">
        <title>Phylogenomic reconstructions and comparative analyses of Kickxellomycotina fungi.</title>
        <authorList>
            <person name="Reynolds N.K."/>
            <person name="Stajich J.E."/>
            <person name="Barry K."/>
            <person name="Grigoriev I.V."/>
            <person name="Crous P."/>
            <person name="Smith M.E."/>
        </authorList>
    </citation>
    <scope>NUCLEOTIDE SEQUENCE</scope>
    <source>
        <strain evidence="1">CBS 102833</strain>
    </source>
</reference>
<proteinExistence type="predicted"/>
<dbReference type="EC" id="6.1.1.17" evidence="1"/>
<gene>
    <name evidence="1" type="primary">GUS1</name>
    <name evidence="1" type="ORF">H4S07_000028</name>
</gene>
<protein>
    <submittedName>
        <fullName evidence="1">Glutamate--tRNA ligase</fullName>
        <ecNumber evidence="1">6.1.1.17</ecNumber>
    </submittedName>
</protein>
<name>A0ACC1LSG0_9FUNG</name>
<sequence length="1210" mass="130249">MEYPNPILRREDSVLHSRYIYTHSDCSSSLSSLSMDSRLSMPAYTSFRQQLSQWPDASLSKISKTLGQFSVFTVIALSAGLCLVHGVFESEYEMVFAYDSNVVALVSGLQVSAFLAVACVDMSGWLGVSLSVVAGAIVSGGGLLAAGFSGRVWQLCLAQGVAVGVGAGISTRAAVEAAKRQMPEEGGRSRRLVVVGAGTGGSILTLGVSRLITMGTTGSALKWLALVVLSGQAVAALLLYIVRTTWVHPVVSFTRIDPLKSQKKVLCPRQQTVGKLRLLSHGVHSLTAVVPVVFVASCAEEDSALDGAMLVATLSVGVACGGLLSTLMRRWAFRESLARAGLCLSVWCLWLPLPLPAQGAVLWAFCGAYGVFLGLTSCLAGGGGAVELLVAAALTMVGVPVAARIANVSFAVDPVAALAAACSLIAMIAAVAADALSLAGGLAEFANESSPAAYTVEWQEGATLKEGDTVTAVLTAATGAEVVGEAAAIDAILGSSVTDGVSQWVGFARTRLAGAGFKELEQALGELDQHLTMRAYVAGYALSAADVAAWGALRASAMFLRNLKTKRESLGAHVVRWYEHVDSLAFARRVVDALANVSRQANRGSKDQGSFDLGLTGIEYGKVVTRFPPEPSGYLHIGHAKAALLNEYVAKSNGGRLLIRFDDTNPSKEKVEFEDSILEDLTMLGIKGDALSHTSDHFQTIYEYAVELIRRGLGYVDDTSIEEMREGRMHGIESKCRNLSVEENLERFQQMKEATEFGQTCCLRAKMSIDDNNKALRDPTIYRCNPIPHHRTGTQWKMYPLYDFACPIVDSIEGVTHALRSSEYRDRNPQYQWFFTALGLRPVQIMDFSRMNFAYTLLSKRKLQWFVDQGRVPGWDDPRFPTVRGIMRRGMTIEALRQYVLSQGASQRDMLLEWDKIWATNKKVIDPKAPRHTALLKQGLVPTTIVDGPAEAYVSEVLKHKKAPELGTKRTVFSSQLFVNQADAAELAVGEELTLMDWGNAIVEGIEGASPVTALRLRLNLGGDVKATKKKITWLGQHPATHPVEALLVDYDYLITKKKVDADEDVRDFLTPVTRFEDAAIVDANVAELAAGTVVQLERIGYFIVDQVAAQSEVGAVTLVRIPDGKAASMASKHTGDVSTKSASASTAGNPWDKKKGKAAKSSPSPPASSLGLGSQSDFTSMYEIKPVYGDMQMDDASSVTSMYSTSKIY</sequence>
<accession>A0ACC1LSG0</accession>
<keyword evidence="2" id="KW-1185">Reference proteome</keyword>
<dbReference type="EMBL" id="JANBUP010000001">
    <property type="protein sequence ID" value="KAJ2814230.1"/>
    <property type="molecule type" value="Genomic_DNA"/>
</dbReference>
<dbReference type="Proteomes" id="UP001140096">
    <property type="component" value="Unassembled WGS sequence"/>
</dbReference>
<organism evidence="1 2">
    <name type="scientific">Coemansia furcata</name>
    <dbReference type="NCBI Taxonomy" id="417177"/>
    <lineage>
        <taxon>Eukaryota</taxon>
        <taxon>Fungi</taxon>
        <taxon>Fungi incertae sedis</taxon>
        <taxon>Zoopagomycota</taxon>
        <taxon>Kickxellomycotina</taxon>
        <taxon>Kickxellomycetes</taxon>
        <taxon>Kickxellales</taxon>
        <taxon>Kickxellaceae</taxon>
        <taxon>Coemansia</taxon>
    </lineage>
</organism>
<evidence type="ECO:0000313" key="1">
    <source>
        <dbReference type="EMBL" id="KAJ2814230.1"/>
    </source>
</evidence>
<evidence type="ECO:0000313" key="2">
    <source>
        <dbReference type="Proteomes" id="UP001140096"/>
    </source>
</evidence>